<evidence type="ECO:0000259" key="1">
    <source>
        <dbReference type="Pfam" id="PF06568"/>
    </source>
</evidence>
<dbReference type="InterPro" id="IPR009506">
    <property type="entry name" value="YjiS-like"/>
</dbReference>
<gene>
    <name evidence="2" type="ORF">RB2654_08502</name>
</gene>
<name>A3VHP1_9RHOB</name>
<dbReference type="HOGENOM" id="CLU_184490_6_1_5"/>
<dbReference type="Proteomes" id="UP000002931">
    <property type="component" value="Unassembled WGS sequence"/>
</dbReference>
<feature type="domain" description="YjiS-like" evidence="1">
    <location>
        <begin position="3"/>
        <end position="29"/>
    </location>
</feature>
<reference evidence="2 3" key="1">
    <citation type="journal article" date="2010" name="J. Bacteriol.">
        <title>Genome sequences of Pelagibaca bermudensis HTCC2601T and Maritimibacter alkaliphilus HTCC2654T, the type strains of two marine Roseobacter genera.</title>
        <authorList>
            <person name="Thrash J.C."/>
            <person name="Cho J.C."/>
            <person name="Ferriera S."/>
            <person name="Johnson J."/>
            <person name="Vergin K.L."/>
            <person name="Giovannoni S.J."/>
        </authorList>
    </citation>
    <scope>NUCLEOTIDE SEQUENCE [LARGE SCALE GENOMIC DNA]</scope>
    <source>
        <strain evidence="2 3">HTCC2654</strain>
    </source>
</reference>
<dbReference type="AlphaFoldDB" id="A3VHP1"/>
<dbReference type="STRING" id="314271.RB2654_08502"/>
<organism evidence="2 3">
    <name type="scientific">Maritimibacter alkaliphilus HTCC2654</name>
    <dbReference type="NCBI Taxonomy" id="314271"/>
    <lineage>
        <taxon>Bacteria</taxon>
        <taxon>Pseudomonadati</taxon>
        <taxon>Pseudomonadota</taxon>
        <taxon>Alphaproteobacteria</taxon>
        <taxon>Rhodobacterales</taxon>
        <taxon>Roseobacteraceae</taxon>
        <taxon>Maritimibacter</taxon>
    </lineage>
</organism>
<dbReference type="Pfam" id="PF06568">
    <property type="entry name" value="YjiS-like"/>
    <property type="match status" value="1"/>
</dbReference>
<proteinExistence type="predicted"/>
<accession>A3VHP1</accession>
<protein>
    <recommendedName>
        <fullName evidence="1">YjiS-like domain-containing protein</fullName>
    </recommendedName>
</protein>
<sequence>MHATRRQRRALGKLDSHLLDDIGVTHKQAWSETNRPFWELPSRHHW</sequence>
<keyword evidence="3" id="KW-1185">Reference proteome</keyword>
<dbReference type="EMBL" id="AAMT01000009">
    <property type="protein sequence ID" value="EAQ12232.1"/>
    <property type="molecule type" value="Genomic_DNA"/>
</dbReference>
<evidence type="ECO:0000313" key="3">
    <source>
        <dbReference type="Proteomes" id="UP000002931"/>
    </source>
</evidence>
<evidence type="ECO:0000313" key="2">
    <source>
        <dbReference type="EMBL" id="EAQ12232.1"/>
    </source>
</evidence>
<comment type="caution">
    <text evidence="2">The sequence shown here is derived from an EMBL/GenBank/DDBJ whole genome shotgun (WGS) entry which is preliminary data.</text>
</comment>
<dbReference type="OrthoDB" id="8096613at2"/>